<dbReference type="EMBL" id="KN819405">
    <property type="protein sequence ID" value="KIJ10448.1"/>
    <property type="molecule type" value="Genomic_DNA"/>
</dbReference>
<proteinExistence type="predicted"/>
<sequence length="62" mass="6831">LILNVTAGLLFGLTFFRSENTLLGTQNKLFALQSIFVATVLAVPLAQQLQSMFVAIRTVYEV</sequence>
<feature type="non-terminal residue" evidence="1">
    <location>
        <position position="1"/>
    </location>
</feature>
<evidence type="ECO:0000313" key="2">
    <source>
        <dbReference type="Proteomes" id="UP000053647"/>
    </source>
</evidence>
<evidence type="ECO:0000313" key="1">
    <source>
        <dbReference type="EMBL" id="KIJ10448.1"/>
    </source>
</evidence>
<reference evidence="2" key="2">
    <citation type="submission" date="2015-01" db="EMBL/GenBank/DDBJ databases">
        <title>Evolutionary Origins and Diversification of the Mycorrhizal Mutualists.</title>
        <authorList>
            <consortium name="DOE Joint Genome Institute"/>
            <consortium name="Mycorrhizal Genomics Consortium"/>
            <person name="Kohler A."/>
            <person name="Kuo A."/>
            <person name="Nagy L.G."/>
            <person name="Floudas D."/>
            <person name="Copeland A."/>
            <person name="Barry K.W."/>
            <person name="Cichocki N."/>
            <person name="Veneault-Fourrey C."/>
            <person name="LaButti K."/>
            <person name="Lindquist E.A."/>
            <person name="Lipzen A."/>
            <person name="Lundell T."/>
            <person name="Morin E."/>
            <person name="Murat C."/>
            <person name="Riley R."/>
            <person name="Ohm R."/>
            <person name="Sun H."/>
            <person name="Tunlid A."/>
            <person name="Henrissat B."/>
            <person name="Grigoriev I.V."/>
            <person name="Hibbett D.S."/>
            <person name="Martin F."/>
        </authorList>
    </citation>
    <scope>NUCLEOTIDE SEQUENCE [LARGE SCALE GENOMIC DNA]</scope>
    <source>
        <strain evidence="2">ATCC 200175</strain>
    </source>
</reference>
<dbReference type="OrthoDB" id="2626898at2759"/>
<reference evidence="1 2" key="1">
    <citation type="submission" date="2014-06" db="EMBL/GenBank/DDBJ databases">
        <authorList>
            <consortium name="DOE Joint Genome Institute"/>
            <person name="Kuo A."/>
            <person name="Kohler A."/>
            <person name="Nagy L.G."/>
            <person name="Floudas D."/>
            <person name="Copeland A."/>
            <person name="Barry K.W."/>
            <person name="Cichocki N."/>
            <person name="Veneault-Fourrey C."/>
            <person name="LaButti K."/>
            <person name="Lindquist E.A."/>
            <person name="Lipzen A."/>
            <person name="Lundell T."/>
            <person name="Morin E."/>
            <person name="Murat C."/>
            <person name="Sun H."/>
            <person name="Tunlid A."/>
            <person name="Henrissat B."/>
            <person name="Grigoriev I.V."/>
            <person name="Hibbett D.S."/>
            <person name="Martin F."/>
            <person name="Nordberg H.P."/>
            <person name="Cantor M.N."/>
            <person name="Hua S.X."/>
        </authorList>
    </citation>
    <scope>NUCLEOTIDE SEQUENCE [LARGE SCALE GENOMIC DNA]</scope>
    <source>
        <strain evidence="1 2">ATCC 200175</strain>
    </source>
</reference>
<dbReference type="AlphaFoldDB" id="A0A0C9TI62"/>
<organism evidence="1 2">
    <name type="scientific">Paxillus involutus ATCC 200175</name>
    <dbReference type="NCBI Taxonomy" id="664439"/>
    <lineage>
        <taxon>Eukaryota</taxon>
        <taxon>Fungi</taxon>
        <taxon>Dikarya</taxon>
        <taxon>Basidiomycota</taxon>
        <taxon>Agaricomycotina</taxon>
        <taxon>Agaricomycetes</taxon>
        <taxon>Agaricomycetidae</taxon>
        <taxon>Boletales</taxon>
        <taxon>Paxilineae</taxon>
        <taxon>Paxillaceae</taxon>
        <taxon>Paxillus</taxon>
    </lineage>
</organism>
<feature type="non-terminal residue" evidence="1">
    <location>
        <position position="62"/>
    </location>
</feature>
<keyword evidence="2" id="KW-1185">Reference proteome</keyword>
<name>A0A0C9TI62_PAXIN</name>
<dbReference type="HOGENOM" id="CLU_208803_0_0_1"/>
<accession>A0A0C9TI62</accession>
<gene>
    <name evidence="1" type="ORF">PAXINDRAFT_61938</name>
</gene>
<protein>
    <submittedName>
        <fullName evidence="1">Uncharacterized protein</fullName>
    </submittedName>
</protein>
<dbReference type="Proteomes" id="UP000053647">
    <property type="component" value="Unassembled WGS sequence"/>
</dbReference>